<keyword evidence="6" id="KW-1185">Reference proteome</keyword>
<keyword evidence="3" id="KW-0413">Isomerase</keyword>
<dbReference type="OrthoDB" id="29661at2759"/>
<gene>
    <name evidence="5" type="ORF">CLUMA_CG017376</name>
</gene>
<proteinExistence type="predicted"/>
<dbReference type="Pfam" id="PF21238">
    <property type="entry name" value="Pus10_C"/>
    <property type="match status" value="1"/>
</dbReference>
<evidence type="ECO:0000259" key="4">
    <source>
        <dbReference type="Pfam" id="PF21238"/>
    </source>
</evidence>
<evidence type="ECO:0000256" key="2">
    <source>
        <dbReference type="ARBA" id="ARBA00022694"/>
    </source>
</evidence>
<evidence type="ECO:0000313" key="5">
    <source>
        <dbReference type="EMBL" id="CRL04278.1"/>
    </source>
</evidence>
<evidence type="ECO:0000256" key="3">
    <source>
        <dbReference type="ARBA" id="ARBA00023235"/>
    </source>
</evidence>
<dbReference type="PANTHER" id="PTHR21568">
    <property type="entry name" value="TRNA PSEUDOURIDINE SYNTHASE PUS10"/>
    <property type="match status" value="1"/>
</dbReference>
<feature type="domain" description="Pus10-like C-terminal" evidence="4">
    <location>
        <begin position="124"/>
        <end position="175"/>
    </location>
</feature>
<reference evidence="5 6" key="1">
    <citation type="submission" date="2015-04" db="EMBL/GenBank/DDBJ databases">
        <authorList>
            <person name="Syromyatnikov M.Y."/>
            <person name="Popov V.N."/>
        </authorList>
    </citation>
    <scope>NUCLEOTIDE SEQUENCE [LARGE SCALE GENOMIC DNA]</scope>
</reference>
<accession>A0A1J1IYP5</accession>
<dbReference type="STRING" id="568069.A0A1J1IYP5"/>
<protein>
    <recommendedName>
        <fullName evidence="1">tRNA pseudouridine(55) synthase</fullName>
        <ecNumber evidence="1">5.4.99.25</ecNumber>
    </recommendedName>
</protein>
<dbReference type="InterPro" id="IPR048741">
    <property type="entry name" value="Pus10-like_C"/>
</dbReference>
<dbReference type="EMBL" id="CVRI01000063">
    <property type="protein sequence ID" value="CRL04278.1"/>
    <property type="molecule type" value="Genomic_DNA"/>
</dbReference>
<dbReference type="PANTHER" id="PTHR21568:SF0">
    <property type="entry name" value="TRNA PSEUDOURIDINE SYNTHASE PUS10"/>
    <property type="match status" value="1"/>
</dbReference>
<dbReference type="InterPro" id="IPR039894">
    <property type="entry name" value="Pus10-like"/>
</dbReference>
<dbReference type="AlphaFoldDB" id="A0A1J1IYP5"/>
<dbReference type="Proteomes" id="UP000183832">
    <property type="component" value="Unassembled WGS sequence"/>
</dbReference>
<evidence type="ECO:0000313" key="6">
    <source>
        <dbReference type="Proteomes" id="UP000183832"/>
    </source>
</evidence>
<keyword evidence="2" id="KW-0819">tRNA processing</keyword>
<dbReference type="Gene3D" id="3.30.70.3190">
    <property type="match status" value="1"/>
</dbReference>
<organism evidence="5 6">
    <name type="scientific">Clunio marinus</name>
    <dbReference type="NCBI Taxonomy" id="568069"/>
    <lineage>
        <taxon>Eukaryota</taxon>
        <taxon>Metazoa</taxon>
        <taxon>Ecdysozoa</taxon>
        <taxon>Arthropoda</taxon>
        <taxon>Hexapoda</taxon>
        <taxon>Insecta</taxon>
        <taxon>Pterygota</taxon>
        <taxon>Neoptera</taxon>
        <taxon>Endopterygota</taxon>
        <taxon>Diptera</taxon>
        <taxon>Nematocera</taxon>
        <taxon>Chironomoidea</taxon>
        <taxon>Chironomidae</taxon>
        <taxon>Clunio</taxon>
    </lineage>
</organism>
<evidence type="ECO:0000256" key="1">
    <source>
        <dbReference type="ARBA" id="ARBA00012787"/>
    </source>
</evidence>
<dbReference type="EC" id="5.4.99.25" evidence="1"/>
<name>A0A1J1IYP5_9DIPT</name>
<dbReference type="GO" id="GO:0031119">
    <property type="term" value="P:tRNA pseudouridine synthesis"/>
    <property type="evidence" value="ECO:0007669"/>
    <property type="project" value="TreeGrafter"/>
</dbReference>
<dbReference type="GO" id="GO:0160148">
    <property type="term" value="F:tRNA pseudouridine(55) synthase activity"/>
    <property type="evidence" value="ECO:0007669"/>
    <property type="project" value="UniProtKB-EC"/>
</dbReference>
<sequence length="185" mass="21307">MDFLLISDFLDEIGCCRICTLRFLKPNIDDFLDVENSLKSKVIPINQHSEHESKRLKTNTCVACFNVFNFIDEIIMKVKSSEWLKHYEVKRFVTSYSLPVSLDLAQLQIWLVLIEKFPNMFDSDKPNLIVLDIVSQAGTYIKELVHGEFGRTTPSISSLIDMEIDIVALDVMDIDLNFPKSLNRT</sequence>